<dbReference type="RefSeq" id="WP_038619117.1">
    <property type="nucleotide sequence ID" value="NZ_CP009553.3"/>
</dbReference>
<dbReference type="Proteomes" id="UP000254573">
    <property type="component" value="Unassembled WGS sequence"/>
</dbReference>
<keyword evidence="1" id="KW-1133">Transmembrane helix</keyword>
<reference evidence="2 3" key="1">
    <citation type="submission" date="2018-06" db="EMBL/GenBank/DDBJ databases">
        <authorList>
            <consortium name="Pathogen Informatics"/>
            <person name="Doyle S."/>
        </authorList>
    </citation>
    <scope>NUCLEOTIDE SEQUENCE [LARGE SCALE GENOMIC DNA]</scope>
    <source>
        <strain evidence="2 3">NCTC13160</strain>
    </source>
</reference>
<name>A0A378YML4_9BURK</name>
<dbReference type="STRING" id="93220.A6P55_09725"/>
<dbReference type="KEGG" id="ppnm:LV28_12725"/>
<dbReference type="OrthoDB" id="8940811at2"/>
<dbReference type="EMBL" id="UGSG01000001">
    <property type="protein sequence ID" value="SUA78374.1"/>
    <property type="molecule type" value="Genomic_DNA"/>
</dbReference>
<evidence type="ECO:0000313" key="2">
    <source>
        <dbReference type="EMBL" id="SUA78374.1"/>
    </source>
</evidence>
<dbReference type="AlphaFoldDB" id="A0A378YML4"/>
<evidence type="ECO:0000256" key="1">
    <source>
        <dbReference type="SAM" id="Phobius"/>
    </source>
</evidence>
<proteinExistence type="predicted"/>
<protein>
    <recommendedName>
        <fullName evidence="4">Fimbrial assembly protein (PilN)</fullName>
    </recommendedName>
</protein>
<gene>
    <name evidence="2" type="ORF">NCTC13160_02506</name>
</gene>
<keyword evidence="1" id="KW-0812">Transmembrane</keyword>
<sequence>MRLKTTLVPLDFLPTLAQRRRREFRRQWRCWAGVAACGALTALAPILHERYRSTAARAQLMAMRSASEALRGESAAFDMTSRTLATMAAHRRAAVTLIERREPVARRLLDVMLACADGVRLTVVKTGDGQLRVEGYATTQSRVRETQKRLRTLAWVRKVVELESSVVPHSVTRQWAGATNDVDMPNIRRFALRLDLKPMSTTGSSAIDMDAISREEVPDAR</sequence>
<accession>A0A378YML4</accession>
<feature type="transmembrane region" description="Helical" evidence="1">
    <location>
        <begin position="28"/>
        <end position="47"/>
    </location>
</feature>
<evidence type="ECO:0000313" key="3">
    <source>
        <dbReference type="Proteomes" id="UP000254573"/>
    </source>
</evidence>
<evidence type="ECO:0008006" key="4">
    <source>
        <dbReference type="Google" id="ProtNLM"/>
    </source>
</evidence>
<keyword evidence="1" id="KW-0472">Membrane</keyword>
<organism evidence="2 3">
    <name type="scientific">Pandoraea pnomenusa</name>
    <dbReference type="NCBI Taxonomy" id="93220"/>
    <lineage>
        <taxon>Bacteria</taxon>
        <taxon>Pseudomonadati</taxon>
        <taxon>Pseudomonadota</taxon>
        <taxon>Betaproteobacteria</taxon>
        <taxon>Burkholderiales</taxon>
        <taxon>Burkholderiaceae</taxon>
        <taxon>Pandoraea</taxon>
    </lineage>
</organism>